<feature type="transmembrane region" description="Helical" evidence="1">
    <location>
        <begin position="27"/>
        <end position="45"/>
    </location>
</feature>
<gene>
    <name evidence="2" type="ORF">pGS18_ORF30</name>
</gene>
<geneLocation type="plasmid" evidence="2">
    <name>pGS18</name>
</geneLocation>
<accession>A0A916KNL1</accession>
<sequence length="76" mass="8572">MLIIHILIGIIFGYIIWKLLKVTFKSIMWLLLIGLIVAFIFPKALFLVGGIGFLVLSTLGVLLILSLLGFFFFEND</sequence>
<keyword evidence="1" id="KW-0472">Membrane</keyword>
<evidence type="ECO:0000256" key="1">
    <source>
        <dbReference type="SAM" id="Phobius"/>
    </source>
</evidence>
<proteinExistence type="predicted"/>
<organism evidence="2">
    <name type="scientific">Geobacillus stearothermophilus</name>
    <name type="common">Bacillus stearothermophilus</name>
    <dbReference type="NCBI Taxonomy" id="1422"/>
    <lineage>
        <taxon>Bacteria</taxon>
        <taxon>Bacillati</taxon>
        <taxon>Bacillota</taxon>
        <taxon>Bacilli</taxon>
        <taxon>Bacillales</taxon>
        <taxon>Anoxybacillaceae</taxon>
        <taxon>Geobacillus</taxon>
    </lineage>
</organism>
<name>A0A916KNL1_GEOSE</name>
<protein>
    <submittedName>
        <fullName evidence="2">Uncharacterized protein</fullName>
    </submittedName>
</protein>
<dbReference type="EMBL" id="AM886060">
    <property type="protein sequence ID" value="CAP08241.1"/>
    <property type="molecule type" value="Genomic_DNA"/>
</dbReference>
<dbReference type="AlphaFoldDB" id="A0A916KNL1"/>
<feature type="transmembrane region" description="Helical" evidence="1">
    <location>
        <begin position="51"/>
        <end position="73"/>
    </location>
</feature>
<evidence type="ECO:0000313" key="2">
    <source>
        <dbReference type="EMBL" id="CAP08241.1"/>
    </source>
</evidence>
<reference evidence="2" key="1">
    <citation type="journal article" date="2007" name="Ann. Microbiol.">
        <title>Identification and in silico characterization of putative conjugative transfer genes on Geobacillus stearothermophilus plasmids.</title>
        <authorList>
            <person name="Stuknyte M."/>
            <person name="Guglielmetti S."/>
            <person name="Ricci G."/>
            <person name="Mora D."/>
            <person name="Kuisiene N."/>
            <person name="Parini C."/>
            <person name="Citavicius D."/>
        </authorList>
    </citation>
    <scope>NUCLEOTIDE SEQUENCE [LARGE SCALE GENOMIC DNA]</scope>
    <source>
        <strain evidence="2">18</strain>
        <plasmid evidence="2">pGS18</plasmid>
    </source>
</reference>
<keyword evidence="2" id="KW-0614">Plasmid</keyword>
<reference evidence="2" key="2">
    <citation type="journal article" date="2008" name="Extremophiles">
        <title>Complete nucleotide sequence of pGS18, a 62.8-kb plasmid from Geobacillus stearothermophilus strain 18.</title>
        <authorList>
            <person name="Stuknyte M."/>
            <person name="Guglielmetti S."/>
            <person name="Mora D."/>
            <person name="Kuisiene N."/>
            <person name="Parini C."/>
            <person name="Citavicius D."/>
        </authorList>
    </citation>
    <scope>NUCLEOTIDE SEQUENCE [LARGE SCALE GENOMIC DNA]</scope>
    <source>
        <strain evidence="2">18</strain>
    </source>
</reference>
<keyword evidence="1" id="KW-0812">Transmembrane</keyword>
<keyword evidence="1" id="KW-1133">Transmembrane helix</keyword>